<proteinExistence type="inferred from homology"/>
<comment type="function">
    <text evidence="10">Inner membrane component of the type II secretion system required for the energy-dependent secretion of extracellular factors such as proteases and toxins from the periplasm.</text>
</comment>
<dbReference type="SUPFAM" id="SSF53067">
    <property type="entry name" value="Actin-like ATPase domain"/>
    <property type="match status" value="1"/>
</dbReference>
<gene>
    <name evidence="13" type="ORF">ISO4_01827</name>
</gene>
<dbReference type="Gene3D" id="3.30.1360.100">
    <property type="entry name" value="General secretion pathway protein M, EpsM"/>
    <property type="match status" value="1"/>
</dbReference>
<comment type="similarity">
    <text evidence="2 10">Belongs to the GSP L family.</text>
</comment>
<keyword evidence="4" id="KW-1003">Cell membrane</keyword>
<dbReference type="Pfam" id="PF12693">
    <property type="entry name" value="GspL_C"/>
    <property type="match status" value="1"/>
</dbReference>
<dbReference type="InterPro" id="IPR043129">
    <property type="entry name" value="ATPase_NBD"/>
</dbReference>
<evidence type="ECO:0000256" key="3">
    <source>
        <dbReference type="ARBA" id="ARBA00022448"/>
    </source>
</evidence>
<reference evidence="13 14" key="1">
    <citation type="submission" date="2012-09" db="EMBL/GenBank/DDBJ databases">
        <title>Genome Sequence of alkane-degrading Bacterium Alcanivorax venustensis ISO4.</title>
        <authorList>
            <person name="Lai Q."/>
            <person name="Shao Z."/>
        </authorList>
    </citation>
    <scope>NUCLEOTIDE SEQUENCE [LARGE SCALE GENOMIC DNA]</scope>
    <source>
        <strain evidence="13 14">ISO4</strain>
    </source>
</reference>
<keyword evidence="9" id="KW-0472">Membrane</keyword>
<comment type="caution">
    <text evidence="13">The sequence shown here is derived from an EMBL/GenBank/DDBJ whole genome shotgun (WGS) entry which is preliminary data.</text>
</comment>
<evidence type="ECO:0000259" key="11">
    <source>
        <dbReference type="Pfam" id="PF05134"/>
    </source>
</evidence>
<comment type="subcellular location">
    <subcellularLocation>
        <location evidence="1">Cell inner membrane</location>
        <topology evidence="1">Single-pass membrane protein</topology>
    </subcellularLocation>
</comment>
<dbReference type="Pfam" id="PF05134">
    <property type="entry name" value="T2SSL"/>
    <property type="match status" value="1"/>
</dbReference>
<evidence type="ECO:0000256" key="9">
    <source>
        <dbReference type="ARBA" id="ARBA00023136"/>
    </source>
</evidence>
<accession>A0ABS0AGD2</accession>
<dbReference type="EMBL" id="ARXR01000013">
    <property type="protein sequence ID" value="MBF5053225.1"/>
    <property type="molecule type" value="Genomic_DNA"/>
</dbReference>
<dbReference type="PIRSF" id="PIRSF015761">
    <property type="entry name" value="Protein_L"/>
    <property type="match status" value="1"/>
</dbReference>
<keyword evidence="14" id="KW-1185">Reference proteome</keyword>
<keyword evidence="5" id="KW-0997">Cell inner membrane</keyword>
<dbReference type="InterPro" id="IPR025691">
    <property type="entry name" value="GspL_pp_dom"/>
</dbReference>
<dbReference type="CDD" id="cd24017">
    <property type="entry name" value="ASKHA_T2SSL_N"/>
    <property type="match status" value="1"/>
</dbReference>
<evidence type="ECO:0000313" key="13">
    <source>
        <dbReference type="EMBL" id="MBF5053225.1"/>
    </source>
</evidence>
<feature type="domain" description="GspL cytoplasmic actin-ATPase-like" evidence="11">
    <location>
        <begin position="34"/>
        <end position="137"/>
    </location>
</feature>
<evidence type="ECO:0000256" key="6">
    <source>
        <dbReference type="ARBA" id="ARBA00022692"/>
    </source>
</evidence>
<evidence type="ECO:0000256" key="7">
    <source>
        <dbReference type="ARBA" id="ARBA00022927"/>
    </source>
</evidence>
<organism evidence="13 14">
    <name type="scientific">Alloalcanivorax venustensis ISO4</name>
    <dbReference type="NCBI Taxonomy" id="1177184"/>
    <lineage>
        <taxon>Bacteria</taxon>
        <taxon>Pseudomonadati</taxon>
        <taxon>Pseudomonadota</taxon>
        <taxon>Gammaproteobacteria</taxon>
        <taxon>Oceanospirillales</taxon>
        <taxon>Alcanivoracaceae</taxon>
        <taxon>Alloalcanivorax</taxon>
    </lineage>
</organism>
<keyword evidence="7 10" id="KW-0653">Protein transport</keyword>
<keyword evidence="8" id="KW-1133">Transmembrane helix</keyword>
<dbReference type="NCBIfam" id="TIGR01709">
    <property type="entry name" value="typeII_sec_gspL"/>
    <property type="match status" value="1"/>
</dbReference>
<evidence type="ECO:0000256" key="4">
    <source>
        <dbReference type="ARBA" id="ARBA00022475"/>
    </source>
</evidence>
<evidence type="ECO:0000256" key="1">
    <source>
        <dbReference type="ARBA" id="ARBA00004377"/>
    </source>
</evidence>
<dbReference type="Gene3D" id="3.30.420.380">
    <property type="match status" value="1"/>
</dbReference>
<evidence type="ECO:0000256" key="10">
    <source>
        <dbReference type="PIRNR" id="PIRNR015761"/>
    </source>
</evidence>
<evidence type="ECO:0000256" key="2">
    <source>
        <dbReference type="ARBA" id="ARBA00005318"/>
    </source>
</evidence>
<protein>
    <recommendedName>
        <fullName evidence="10">Type II secretion system protein L</fullName>
        <shortName evidence="10">T2SS protein L</shortName>
    </recommendedName>
</protein>
<evidence type="ECO:0000256" key="5">
    <source>
        <dbReference type="ARBA" id="ARBA00022519"/>
    </source>
</evidence>
<keyword evidence="3 10" id="KW-0813">Transport</keyword>
<sequence length="378" mass="41206">MIYLAPGAFQDALADARVLFQESRADSPRQGSLGEALEALSGRAVNLVVTSAEALLTGVTLSRKQARHLQRVLPYLLEEQLLEAPEQLWFASGKAEHGRYPVAVINRPNLEALIDLCREHRVRPQSLKADADLLAAQTPVLITVEGWGTLILERDQALVADEAQREAVLALHGDDELHFTRLEDPATLCDQLQAALAADHGVEMLQGAFSQRQNQASGPSPWQPWKPVMGLAAAVFFIALAAVWAQQWRYQKAADETFAQAAELYQSLFPGDRATSGLRRQFQARLARLGGDEDGGGGTLFRVLPAVASTLSQSEVEPKRLQFDQRDGSLLLDLGAKEYNQVEKLQGALNEKGVRATIANYRNGATGVTARVKVEQAG</sequence>
<dbReference type="Proteomes" id="UP000644441">
    <property type="component" value="Unassembled WGS sequence"/>
</dbReference>
<keyword evidence="6" id="KW-0812">Transmembrane</keyword>
<dbReference type="InterPro" id="IPR007812">
    <property type="entry name" value="T2SS_protein-GspL"/>
</dbReference>
<evidence type="ECO:0000256" key="8">
    <source>
        <dbReference type="ARBA" id="ARBA00022989"/>
    </source>
</evidence>
<feature type="domain" description="GspL periplasmic" evidence="12">
    <location>
        <begin position="222"/>
        <end position="374"/>
    </location>
</feature>
<dbReference type="InterPro" id="IPR024230">
    <property type="entry name" value="GspL_cyto_dom"/>
</dbReference>
<evidence type="ECO:0000313" key="14">
    <source>
        <dbReference type="Proteomes" id="UP000644441"/>
    </source>
</evidence>
<name>A0ABS0AGD2_9GAMM</name>
<evidence type="ECO:0000259" key="12">
    <source>
        <dbReference type="Pfam" id="PF12693"/>
    </source>
</evidence>